<comment type="caution">
    <text evidence="1">The sequence shown here is derived from an EMBL/GenBank/DDBJ whole genome shotgun (WGS) entry which is preliminary data.</text>
</comment>
<gene>
    <name evidence="1" type="ORF">MLD38_010203</name>
</gene>
<evidence type="ECO:0000313" key="2">
    <source>
        <dbReference type="Proteomes" id="UP001057402"/>
    </source>
</evidence>
<protein>
    <submittedName>
        <fullName evidence="1">Uncharacterized protein</fullName>
    </submittedName>
</protein>
<proteinExistence type="predicted"/>
<sequence length="364" mass="40146">MDPSKFSALSLDDSEHDIHYAMNLVTSSVLPMILGSAIDLGILDILDAHGPGAKLSPYQIASELKAGHPEAPSMIDHMLCLLASHSILTCSVEADATGSGCHRFYGLAPVARYFTKNSGRGSLGSWMLMVQHKVVLNSWFNLKEAVMDGGFPFEMTHGATANKYFAEHPPLFDDFRSSAKDFNKLIMVRILDTYSGFEGINLLIDVGGGDGSVLNTILSKYPSMRGINYDLPPVIENCPSYERIEHIPGSMLSGVPKGDAILIKWVLHSWDDEHFLKVLNNCYTALPSEGKVIVIDMVIPESPEPSPLTQNIFQFYLHVKTMNPRRIERTAREFENLAKGAGFSGICIPTCAYNFSVIEFLKNK</sequence>
<reference evidence="2" key="1">
    <citation type="journal article" date="2023" name="Front. Plant Sci.">
        <title>Chromosomal-level genome assembly of Melastoma candidum provides insights into trichome evolution.</title>
        <authorList>
            <person name="Zhong Y."/>
            <person name="Wu W."/>
            <person name="Sun C."/>
            <person name="Zou P."/>
            <person name="Liu Y."/>
            <person name="Dai S."/>
            <person name="Zhou R."/>
        </authorList>
    </citation>
    <scope>NUCLEOTIDE SEQUENCE [LARGE SCALE GENOMIC DNA]</scope>
</reference>
<organism evidence="1 2">
    <name type="scientific">Melastoma candidum</name>
    <dbReference type="NCBI Taxonomy" id="119954"/>
    <lineage>
        <taxon>Eukaryota</taxon>
        <taxon>Viridiplantae</taxon>
        <taxon>Streptophyta</taxon>
        <taxon>Embryophyta</taxon>
        <taxon>Tracheophyta</taxon>
        <taxon>Spermatophyta</taxon>
        <taxon>Magnoliopsida</taxon>
        <taxon>eudicotyledons</taxon>
        <taxon>Gunneridae</taxon>
        <taxon>Pentapetalae</taxon>
        <taxon>rosids</taxon>
        <taxon>malvids</taxon>
        <taxon>Myrtales</taxon>
        <taxon>Melastomataceae</taxon>
        <taxon>Melastomatoideae</taxon>
        <taxon>Melastomateae</taxon>
        <taxon>Melastoma</taxon>
    </lineage>
</organism>
<evidence type="ECO:0000313" key="1">
    <source>
        <dbReference type="EMBL" id="KAI4371907.1"/>
    </source>
</evidence>
<dbReference type="Proteomes" id="UP001057402">
    <property type="component" value="Chromosome 4"/>
</dbReference>
<dbReference type="EMBL" id="CM042883">
    <property type="protein sequence ID" value="KAI4371907.1"/>
    <property type="molecule type" value="Genomic_DNA"/>
</dbReference>
<keyword evidence="2" id="KW-1185">Reference proteome</keyword>
<name>A0ACB9QYM9_9MYRT</name>
<accession>A0ACB9QYM9</accession>